<evidence type="ECO:0000256" key="6">
    <source>
        <dbReference type="ARBA" id="ARBA00023136"/>
    </source>
</evidence>
<comment type="caution">
    <text evidence="9">The sequence shown here is derived from an EMBL/GenBank/DDBJ whole genome shotgun (WGS) entry which is preliminary data.</text>
</comment>
<evidence type="ECO:0000256" key="1">
    <source>
        <dbReference type="ARBA" id="ARBA00004651"/>
    </source>
</evidence>
<dbReference type="EMBL" id="SLZZ01000005">
    <property type="protein sequence ID" value="TCS80707.1"/>
    <property type="molecule type" value="Genomic_DNA"/>
</dbReference>
<name>A0A4R3KC76_9FIRM</name>
<dbReference type="GO" id="GO:0005886">
    <property type="term" value="C:plasma membrane"/>
    <property type="evidence" value="ECO:0007669"/>
    <property type="project" value="UniProtKB-SubCell"/>
</dbReference>
<evidence type="ECO:0000259" key="8">
    <source>
        <dbReference type="Pfam" id="PF00884"/>
    </source>
</evidence>
<dbReference type="PANTHER" id="PTHR47371:SF3">
    <property type="entry name" value="PHOSPHOGLYCEROL TRANSFERASE I"/>
    <property type="match status" value="1"/>
</dbReference>
<dbReference type="InterPro" id="IPR000917">
    <property type="entry name" value="Sulfatase_N"/>
</dbReference>
<dbReference type="InterPro" id="IPR050448">
    <property type="entry name" value="OpgB/LTA_synthase_biosynth"/>
</dbReference>
<sequence>MGYLGKCVDKIKDLYKKYIVLDKKWGVVSGCLFLLFLIFWKSLPRNFPTFKGDTMIMFLLDCFLCVTLFARVRLSEHYDRVFCWLLLIIAPALCLINTEEAVGNQIRKMTFLMVVLNYALYLMAFLVLYLLTNRVQIAVCLGMSVFTIYALTNSFITEFRGNGIRTADIYAWKTAFNVSGRYSLVFTHQRGYIILVAFAVILLGLRCDYRQKNVKRRIQTAAVTLCYLVLMYSIFWDNEFMTENAVKPYLWELTESAKNHGGVLEFAAGIPGLKVEKPISYSSAKAQELKQEGASEDSRLNVHTKLNGKKPDIIVIMNESFSDLRQVGNFDTDTEYLDYFNSLQDNVIRGYTSVPVFGGLTANTEFEFMTGFSNAFFPAGIMPYQNYVKDNTPSLREQLFSQGYYSIFMHPMNSNGWNRKNVYQALKFDEAYYIEDWENPEMLRGAVSDSGDYKDVISRYEKAKKENDNVFLFNVTMQNHGGYVDGSYESTVHITDLEGNYPLTEQYLSLIRESDNAFKELVTYFSQKENPVLICMFGDHQPSVEDEFFNEIQQASEDSDIVKLAKKYQTPYILYSNYEMEGQQIDNLSVNYLQVLLMEAAGLPLNDYQKYLENLYKIYPVINVNGVMDREGKWHSWDEAQNFKEIQDYSIVQYKELFDR</sequence>
<reference evidence="9 10" key="1">
    <citation type="submission" date="2019-03" db="EMBL/GenBank/DDBJ databases">
        <title>Genomic Encyclopedia of Type Strains, Phase IV (KMG-IV): sequencing the most valuable type-strain genomes for metagenomic binning, comparative biology and taxonomic classification.</title>
        <authorList>
            <person name="Goeker M."/>
        </authorList>
    </citation>
    <scope>NUCLEOTIDE SEQUENCE [LARGE SCALE GENOMIC DNA]</scope>
    <source>
        <strain evidence="9 10">DSM 29489</strain>
    </source>
</reference>
<feature type="transmembrane region" description="Helical" evidence="7">
    <location>
        <begin position="81"/>
        <end position="98"/>
    </location>
</feature>
<feature type="transmembrane region" description="Helical" evidence="7">
    <location>
        <begin position="189"/>
        <end position="206"/>
    </location>
</feature>
<keyword evidence="4 7" id="KW-0812">Transmembrane</keyword>
<proteinExistence type="predicted"/>
<evidence type="ECO:0000256" key="4">
    <source>
        <dbReference type="ARBA" id="ARBA00022692"/>
    </source>
</evidence>
<keyword evidence="6 7" id="KW-0472">Membrane</keyword>
<evidence type="ECO:0000256" key="7">
    <source>
        <dbReference type="SAM" id="Phobius"/>
    </source>
</evidence>
<evidence type="ECO:0000256" key="5">
    <source>
        <dbReference type="ARBA" id="ARBA00022989"/>
    </source>
</evidence>
<dbReference type="AlphaFoldDB" id="A0A4R3KC76"/>
<evidence type="ECO:0000313" key="9">
    <source>
        <dbReference type="EMBL" id="TCS80707.1"/>
    </source>
</evidence>
<keyword evidence="3" id="KW-1003">Cell membrane</keyword>
<organism evidence="9 10">
    <name type="scientific">Muricomes intestini</name>
    <dbReference type="NCBI Taxonomy" id="1796634"/>
    <lineage>
        <taxon>Bacteria</taxon>
        <taxon>Bacillati</taxon>
        <taxon>Bacillota</taxon>
        <taxon>Clostridia</taxon>
        <taxon>Lachnospirales</taxon>
        <taxon>Lachnospiraceae</taxon>
        <taxon>Muricomes</taxon>
    </lineage>
</organism>
<dbReference type="CDD" id="cd16015">
    <property type="entry name" value="LTA_synthase"/>
    <property type="match status" value="1"/>
</dbReference>
<accession>A0A4R3KC76</accession>
<dbReference type="PANTHER" id="PTHR47371">
    <property type="entry name" value="LIPOTEICHOIC ACID SYNTHASE"/>
    <property type="match status" value="1"/>
</dbReference>
<dbReference type="Gene3D" id="3.40.720.10">
    <property type="entry name" value="Alkaline Phosphatase, subunit A"/>
    <property type="match status" value="1"/>
</dbReference>
<comment type="pathway">
    <text evidence="2">Cell wall biogenesis; lipoteichoic acid biosynthesis.</text>
</comment>
<comment type="subcellular location">
    <subcellularLocation>
        <location evidence="1">Cell membrane</location>
        <topology evidence="1">Multi-pass membrane protein</topology>
    </subcellularLocation>
</comment>
<feature type="transmembrane region" description="Helical" evidence="7">
    <location>
        <begin position="138"/>
        <end position="156"/>
    </location>
</feature>
<dbReference type="Pfam" id="PF00884">
    <property type="entry name" value="Sulfatase"/>
    <property type="match status" value="1"/>
</dbReference>
<feature type="domain" description="Sulfatase N-terminal" evidence="8">
    <location>
        <begin position="311"/>
        <end position="586"/>
    </location>
</feature>
<keyword evidence="10" id="KW-1185">Reference proteome</keyword>
<evidence type="ECO:0000256" key="3">
    <source>
        <dbReference type="ARBA" id="ARBA00022475"/>
    </source>
</evidence>
<protein>
    <submittedName>
        <fullName evidence="9">Sulfatase-like protein</fullName>
    </submittedName>
</protein>
<dbReference type="SUPFAM" id="SSF53649">
    <property type="entry name" value="Alkaline phosphatase-like"/>
    <property type="match status" value="1"/>
</dbReference>
<feature type="transmembrane region" description="Helical" evidence="7">
    <location>
        <begin position="218"/>
        <end position="236"/>
    </location>
</feature>
<evidence type="ECO:0000256" key="2">
    <source>
        <dbReference type="ARBA" id="ARBA00004936"/>
    </source>
</evidence>
<feature type="transmembrane region" description="Helical" evidence="7">
    <location>
        <begin position="55"/>
        <end position="74"/>
    </location>
</feature>
<dbReference type="Proteomes" id="UP000295726">
    <property type="component" value="Unassembled WGS sequence"/>
</dbReference>
<evidence type="ECO:0000313" key="10">
    <source>
        <dbReference type="Proteomes" id="UP000295726"/>
    </source>
</evidence>
<feature type="transmembrane region" description="Helical" evidence="7">
    <location>
        <begin position="25"/>
        <end position="43"/>
    </location>
</feature>
<feature type="transmembrane region" description="Helical" evidence="7">
    <location>
        <begin position="110"/>
        <end position="131"/>
    </location>
</feature>
<gene>
    <name evidence="9" type="ORF">EDD59_10589</name>
</gene>
<dbReference type="InterPro" id="IPR017850">
    <property type="entry name" value="Alkaline_phosphatase_core_sf"/>
</dbReference>
<keyword evidence="5 7" id="KW-1133">Transmembrane helix</keyword>